<keyword evidence="2" id="KW-0479">Metal-binding</keyword>
<dbReference type="InterPro" id="IPR017941">
    <property type="entry name" value="Rieske_2Fe-2S"/>
</dbReference>
<protein>
    <submittedName>
        <fullName evidence="9">(2Fe-2S) ferredoxin</fullName>
    </submittedName>
</protein>
<evidence type="ECO:0000256" key="1">
    <source>
        <dbReference type="ARBA" id="ARBA00022714"/>
    </source>
</evidence>
<keyword evidence="6" id="KW-1015">Disulfide bond</keyword>
<dbReference type="PANTHER" id="PTHR13847">
    <property type="entry name" value="SARCOSINE DEHYDROGENASE-RELATED"/>
    <property type="match status" value="1"/>
</dbReference>
<dbReference type="EMBL" id="AP024546">
    <property type="protein sequence ID" value="BCT95457.1"/>
    <property type="molecule type" value="Genomic_DNA"/>
</dbReference>
<feature type="domain" description="Rieske" evidence="8">
    <location>
        <begin position="428"/>
        <end position="523"/>
    </location>
</feature>
<organism evidence="9 10">
    <name type="scientific">Lysobacter helvus</name>
    <dbReference type="NCBI Taxonomy" id="2675059"/>
    <lineage>
        <taxon>Bacteria</taxon>
        <taxon>Pseudomonadati</taxon>
        <taxon>Pseudomonadota</taxon>
        <taxon>Gammaproteobacteria</taxon>
        <taxon>Lysobacterales</taxon>
        <taxon>Lysobacteraceae</taxon>
        <taxon>Lysobacter</taxon>
    </lineage>
</organism>
<sequence>MQRTPTSERKSASRSLWMATADPPVFAPLSADAHARVCIVGAGIAGLTTAYRLARAGADVVVLEEGDLHDGQTARTTGHLSDALDDRYCRLEHLHGEQGARLAAHSHGVAIDMIERTCIDERIVCGFARVDGYLVRGHDDARTARLLDDEFAAARRAGIAVERVAAPPGAMAAFGDALRFPRQARFHALDYLGGLARAFVQLGGRLHTHTRVDAVDGGANAGATCANGARVQAEAVVVATNVPFNDRIAIHAKQAAYRTYVIALRLDPGAVPDALLWDMCEPYHYVRIAHARNGTWLVVGGEDRKTGQDDAPAVRYEVLESWARHHFPDALDVGYRWSGQVIEPIDGLAFLGHNPGFADNVYIATGDSGNGLTHGTIAGALIADLIVDGDSPLRALYSPSRLNLRAADAFVRETLNFVPYYADWMSAGEIEGLGALPAGEGAVLRCGLQKVAAWRDDAGALHLHSAMCPHLGCVVHWNGAERSWDCPCHGSRFDAVDGHRLNGPAVHGLAPFQGPAREGQAHAPPRARM</sequence>
<dbReference type="InterPro" id="IPR036188">
    <property type="entry name" value="FAD/NAD-bd_sf"/>
</dbReference>
<dbReference type="SUPFAM" id="SSF51971">
    <property type="entry name" value="Nucleotide-binding domain"/>
    <property type="match status" value="1"/>
</dbReference>
<evidence type="ECO:0000259" key="8">
    <source>
        <dbReference type="PROSITE" id="PS51296"/>
    </source>
</evidence>
<keyword evidence="10" id="KW-1185">Reference proteome</keyword>
<evidence type="ECO:0000256" key="3">
    <source>
        <dbReference type="ARBA" id="ARBA00023002"/>
    </source>
</evidence>
<dbReference type="PRINTS" id="PR00162">
    <property type="entry name" value="RIESKE"/>
</dbReference>
<keyword evidence="4" id="KW-0408">Iron</keyword>
<evidence type="ECO:0000256" key="7">
    <source>
        <dbReference type="SAM" id="MobiDB-lite"/>
    </source>
</evidence>
<dbReference type="Pfam" id="PF01266">
    <property type="entry name" value="DAO"/>
    <property type="match status" value="1"/>
</dbReference>
<proteinExistence type="predicted"/>
<keyword evidence="3" id="KW-0560">Oxidoreductase</keyword>
<evidence type="ECO:0000256" key="2">
    <source>
        <dbReference type="ARBA" id="ARBA00022723"/>
    </source>
</evidence>
<dbReference type="InterPro" id="IPR006076">
    <property type="entry name" value="FAD-dep_OxRdtase"/>
</dbReference>
<dbReference type="Proteomes" id="UP000680514">
    <property type="component" value="Chromosome"/>
</dbReference>
<dbReference type="Gene3D" id="2.102.10.10">
    <property type="entry name" value="Rieske [2Fe-2S] iron-sulphur domain"/>
    <property type="match status" value="1"/>
</dbReference>
<feature type="region of interest" description="Disordered" evidence="7">
    <location>
        <begin position="507"/>
        <end position="529"/>
    </location>
</feature>
<dbReference type="InterPro" id="IPR036922">
    <property type="entry name" value="Rieske_2Fe-2S_sf"/>
</dbReference>
<accession>A0ABM7QD09</accession>
<keyword evidence="1" id="KW-0001">2Fe-2S</keyword>
<reference evidence="9 10" key="1">
    <citation type="submission" date="2021-03" db="EMBL/GenBank/DDBJ databases">
        <title>Complete Genome Sequences of Two Lysobacter Strains Isolated from Sea Water (Lysobacter caseinilyticus) and Soil (Lysobacter helvus) in South Korea.</title>
        <authorList>
            <person name="Watanabe Y."/>
            <person name="Arakawa K."/>
        </authorList>
    </citation>
    <scope>NUCLEOTIDE SEQUENCE [LARGE SCALE GENOMIC DNA]</scope>
    <source>
        <strain evidence="9 10">D10</strain>
    </source>
</reference>
<evidence type="ECO:0000313" key="9">
    <source>
        <dbReference type="EMBL" id="BCT95457.1"/>
    </source>
</evidence>
<evidence type="ECO:0000256" key="4">
    <source>
        <dbReference type="ARBA" id="ARBA00023004"/>
    </source>
</evidence>
<evidence type="ECO:0000256" key="6">
    <source>
        <dbReference type="ARBA" id="ARBA00023157"/>
    </source>
</evidence>
<name>A0ABM7QD09_9GAMM</name>
<gene>
    <name evidence="9" type="ORF">LYSHEL_13280</name>
</gene>
<dbReference type="Pfam" id="PF00355">
    <property type="entry name" value="Rieske"/>
    <property type="match status" value="1"/>
</dbReference>
<keyword evidence="5" id="KW-0411">Iron-sulfur</keyword>
<dbReference type="PANTHER" id="PTHR13847:SF281">
    <property type="entry name" value="FAD DEPENDENT OXIDOREDUCTASE DOMAIN-CONTAINING PROTEIN"/>
    <property type="match status" value="1"/>
</dbReference>
<dbReference type="InterPro" id="IPR005805">
    <property type="entry name" value="Rieske_Fe-S_prot_C"/>
</dbReference>
<dbReference type="SUPFAM" id="SSF50022">
    <property type="entry name" value="ISP domain"/>
    <property type="match status" value="1"/>
</dbReference>
<dbReference type="Gene3D" id="3.30.9.10">
    <property type="entry name" value="D-Amino Acid Oxidase, subunit A, domain 2"/>
    <property type="match status" value="1"/>
</dbReference>
<dbReference type="Gene3D" id="3.50.50.60">
    <property type="entry name" value="FAD/NAD(P)-binding domain"/>
    <property type="match status" value="1"/>
</dbReference>
<dbReference type="PROSITE" id="PS51296">
    <property type="entry name" value="RIESKE"/>
    <property type="match status" value="1"/>
</dbReference>
<evidence type="ECO:0000313" key="10">
    <source>
        <dbReference type="Proteomes" id="UP000680514"/>
    </source>
</evidence>
<evidence type="ECO:0000256" key="5">
    <source>
        <dbReference type="ARBA" id="ARBA00023014"/>
    </source>
</evidence>